<dbReference type="EMBL" id="CP095855">
    <property type="protein sequence ID" value="UPK71669.1"/>
    <property type="molecule type" value="Genomic_DNA"/>
</dbReference>
<protein>
    <recommendedName>
        <fullName evidence="3">Bacteriocin-type signal sequence-containing protein</fullName>
    </recommendedName>
</protein>
<dbReference type="Proteomes" id="UP000830198">
    <property type="component" value="Chromosome"/>
</dbReference>
<gene>
    <name evidence="1" type="ORF">MYF79_10290</name>
</gene>
<sequence>MSNSKNTPGSKFTIDLGSLSKDQLKAKLGSIEESFLKQLGEEITNADAISGGADLSAFGQAHISGGWLRS</sequence>
<name>A0ABY4I8U2_CHIFI</name>
<dbReference type="RefSeq" id="WP_247813786.1">
    <property type="nucleotide sequence ID" value="NZ_CP095855.1"/>
</dbReference>
<accession>A0ABY4I8U2</accession>
<reference evidence="1 2" key="1">
    <citation type="submission" date="2022-04" db="EMBL/GenBank/DDBJ databases">
        <title>The arsenic-methylating capacity of Chitinophaga filiformis YT5 during chitin decomposition.</title>
        <authorList>
            <person name="Chen G."/>
            <person name="Liang Y."/>
        </authorList>
    </citation>
    <scope>NUCLEOTIDE SEQUENCE [LARGE SCALE GENOMIC DNA]</scope>
    <source>
        <strain evidence="1 2">YT5</strain>
    </source>
</reference>
<evidence type="ECO:0000313" key="1">
    <source>
        <dbReference type="EMBL" id="UPK71669.1"/>
    </source>
</evidence>
<evidence type="ECO:0000313" key="2">
    <source>
        <dbReference type="Proteomes" id="UP000830198"/>
    </source>
</evidence>
<evidence type="ECO:0008006" key="3">
    <source>
        <dbReference type="Google" id="ProtNLM"/>
    </source>
</evidence>
<proteinExistence type="predicted"/>
<organism evidence="1 2">
    <name type="scientific">Chitinophaga filiformis</name>
    <name type="common">Myxococcus filiformis</name>
    <name type="synonym">Flexibacter filiformis</name>
    <dbReference type="NCBI Taxonomy" id="104663"/>
    <lineage>
        <taxon>Bacteria</taxon>
        <taxon>Pseudomonadati</taxon>
        <taxon>Bacteroidota</taxon>
        <taxon>Chitinophagia</taxon>
        <taxon>Chitinophagales</taxon>
        <taxon>Chitinophagaceae</taxon>
        <taxon>Chitinophaga</taxon>
    </lineage>
</organism>
<keyword evidence="2" id="KW-1185">Reference proteome</keyword>